<dbReference type="AlphaFoldDB" id="A0AAF0ZAQ7"/>
<accession>A0AAF0ZAQ7</accession>
<evidence type="ECO:0000313" key="4">
    <source>
        <dbReference type="Proteomes" id="UP001304340"/>
    </source>
</evidence>
<dbReference type="RefSeq" id="WP_319160838.1">
    <property type="nucleotide sequence ID" value="NZ_CP138359.1"/>
</dbReference>
<keyword evidence="2" id="KW-1133">Transmembrane helix</keyword>
<dbReference type="EMBL" id="CP138359">
    <property type="protein sequence ID" value="WPF84014.1"/>
    <property type="molecule type" value="Genomic_DNA"/>
</dbReference>
<proteinExistence type="predicted"/>
<evidence type="ECO:0000256" key="2">
    <source>
        <dbReference type="SAM" id="Phobius"/>
    </source>
</evidence>
<keyword evidence="1" id="KW-0175">Coiled coil</keyword>
<keyword evidence="2" id="KW-0472">Membrane</keyword>
<evidence type="ECO:0000256" key="1">
    <source>
        <dbReference type="SAM" id="Coils"/>
    </source>
</evidence>
<keyword evidence="4" id="KW-1185">Reference proteome</keyword>
<feature type="coiled-coil region" evidence="1">
    <location>
        <begin position="43"/>
        <end position="80"/>
    </location>
</feature>
<keyword evidence="2" id="KW-0812">Transmembrane</keyword>
<name>A0AAF0ZAQ7_9MICO</name>
<gene>
    <name evidence="3" type="ORF">SANBI_001730</name>
</gene>
<evidence type="ECO:0008006" key="5">
    <source>
        <dbReference type="Google" id="ProtNLM"/>
    </source>
</evidence>
<reference evidence="4" key="1">
    <citation type="submission" date="2023-11" db="EMBL/GenBank/DDBJ databases">
        <authorList>
            <person name="Helweg L.P."/>
            <person name="Kiel A."/>
            <person name="Hitz F."/>
            <person name="Ruckert-Reed C."/>
            <person name="Busche T."/>
            <person name="Kaltschmidt B."/>
            <person name="Kaltschmidt C."/>
        </authorList>
    </citation>
    <scope>NUCLEOTIDE SEQUENCE [LARGE SCALE GENOMIC DNA]</scope>
    <source>
        <strain evidence="4">4.1</strain>
    </source>
</reference>
<feature type="transmembrane region" description="Helical" evidence="2">
    <location>
        <begin position="7"/>
        <end position="28"/>
    </location>
</feature>
<dbReference type="Gene3D" id="3.30.70.60">
    <property type="match status" value="1"/>
</dbReference>
<protein>
    <recommendedName>
        <fullName evidence="5">Pilus assembly protein PilO</fullName>
    </recommendedName>
</protein>
<sequence>MSQVKSSTWVVGAAVLSLVIIALSWFLLASPTLDEASVAHTDAEAAELRNGQLRVQNAALKKEFERLPELEAELATIQQNVPASPLLTEYNLVVGTTAAARGVTVLNVETGPAVEVMPVAPVDGAAPTDVAATSGDGVGGLYAIPLTIGVLGTYENTTLFLDDLQQANPRLLSVNGLTIEGQDEAEASGGRPATAQGDAEQTITGYVYVLSPDAAVTVEVPVDPAAADAAPVETVG</sequence>
<dbReference type="InterPro" id="IPR014717">
    <property type="entry name" value="Transl_elong_EF1B/ribsomal_bS6"/>
</dbReference>
<dbReference type="Proteomes" id="UP001304340">
    <property type="component" value="Chromosome"/>
</dbReference>
<dbReference type="KEGG" id="sbil:SANBI_001730"/>
<evidence type="ECO:0000313" key="3">
    <source>
        <dbReference type="EMBL" id="WPF84014.1"/>
    </source>
</evidence>
<organism evidence="3 4">
    <name type="scientific">Sanguibacter biliveldensis</name>
    <dbReference type="NCBI Taxonomy" id="3030830"/>
    <lineage>
        <taxon>Bacteria</taxon>
        <taxon>Bacillati</taxon>
        <taxon>Actinomycetota</taxon>
        <taxon>Actinomycetes</taxon>
        <taxon>Micrococcales</taxon>
        <taxon>Sanguibacteraceae</taxon>
        <taxon>Sanguibacter</taxon>
    </lineage>
</organism>